<comment type="similarity">
    <text evidence="2">Belongs to the PA-phosphatase related phosphoesterase family.</text>
</comment>
<dbReference type="GeneID" id="42005796"/>
<evidence type="ECO:0000256" key="6">
    <source>
        <dbReference type="SAM" id="MobiDB-lite"/>
    </source>
</evidence>
<dbReference type="GO" id="GO:0006644">
    <property type="term" value="P:phospholipid metabolic process"/>
    <property type="evidence" value="ECO:0007669"/>
    <property type="project" value="InterPro"/>
</dbReference>
<dbReference type="InterPro" id="IPR043216">
    <property type="entry name" value="PAP-like"/>
</dbReference>
<dbReference type="PANTHER" id="PTHR10165">
    <property type="entry name" value="LIPID PHOSPHATE PHOSPHATASE"/>
    <property type="match status" value="1"/>
</dbReference>
<feature type="domain" description="Phosphatidic acid phosphatase type 2/haloperoxidase" evidence="8">
    <location>
        <begin position="185"/>
        <end position="323"/>
    </location>
</feature>
<reference evidence="9 10" key="1">
    <citation type="journal article" date="2019" name="Sci. Rep.">
        <title>Comparative genomics of chytrid fungi reveal insights into the obligate biotrophic and pathogenic lifestyle of Synchytrium endobioticum.</title>
        <authorList>
            <person name="van de Vossenberg B.T.L.H."/>
            <person name="Warris S."/>
            <person name="Nguyen H.D.T."/>
            <person name="van Gent-Pelzer M.P.E."/>
            <person name="Joly D.L."/>
            <person name="van de Geest H.C."/>
            <person name="Bonants P.J.M."/>
            <person name="Smith D.S."/>
            <person name="Levesque C.A."/>
            <person name="van der Lee T.A.J."/>
        </authorList>
    </citation>
    <scope>NUCLEOTIDE SEQUENCE [LARGE SCALE GENOMIC DNA]</scope>
    <source>
        <strain evidence="9 10">JEL517</strain>
    </source>
</reference>
<evidence type="ECO:0000259" key="8">
    <source>
        <dbReference type="SMART" id="SM00014"/>
    </source>
</evidence>
<feature type="transmembrane region" description="Helical" evidence="7">
    <location>
        <begin position="277"/>
        <end position="296"/>
    </location>
</feature>
<comment type="caution">
    <text evidence="9">The sequence shown here is derived from an EMBL/GenBank/DDBJ whole genome shotgun (WGS) entry which is preliminary data.</text>
</comment>
<feature type="transmembrane region" description="Helical" evidence="7">
    <location>
        <begin position="128"/>
        <end position="150"/>
    </location>
</feature>
<protein>
    <recommendedName>
        <fullName evidence="8">Phosphatidic acid phosphatase type 2/haloperoxidase domain-containing protein</fullName>
    </recommendedName>
</protein>
<dbReference type="EMBL" id="QEAO01000032">
    <property type="protein sequence ID" value="TPX32282.1"/>
    <property type="molecule type" value="Genomic_DNA"/>
</dbReference>
<accession>A0A507BXX3</accession>
<keyword evidence="3 7" id="KW-0812">Transmembrane</keyword>
<dbReference type="Pfam" id="PF01569">
    <property type="entry name" value="PAP2"/>
    <property type="match status" value="1"/>
</dbReference>
<evidence type="ECO:0000256" key="5">
    <source>
        <dbReference type="ARBA" id="ARBA00023136"/>
    </source>
</evidence>
<evidence type="ECO:0000313" key="10">
    <source>
        <dbReference type="Proteomes" id="UP000319731"/>
    </source>
</evidence>
<feature type="compositionally biased region" description="Polar residues" evidence="6">
    <location>
        <begin position="41"/>
        <end position="54"/>
    </location>
</feature>
<proteinExistence type="inferred from homology"/>
<keyword evidence="10" id="KW-1185">Reference proteome</keyword>
<evidence type="ECO:0000256" key="7">
    <source>
        <dbReference type="SAM" id="Phobius"/>
    </source>
</evidence>
<dbReference type="InterPro" id="IPR000326">
    <property type="entry name" value="PAP2/HPO"/>
</dbReference>
<feature type="compositionally biased region" description="Polar residues" evidence="6">
    <location>
        <begin position="1"/>
        <end position="10"/>
    </location>
</feature>
<dbReference type="CDD" id="cd03390">
    <property type="entry name" value="PAP2_containing_1_like"/>
    <property type="match status" value="1"/>
</dbReference>
<dbReference type="RefSeq" id="XP_031023525.1">
    <property type="nucleotide sequence ID" value="XM_031170499.1"/>
</dbReference>
<dbReference type="GO" id="GO:0008195">
    <property type="term" value="F:phosphatidate phosphatase activity"/>
    <property type="evidence" value="ECO:0007669"/>
    <property type="project" value="TreeGrafter"/>
</dbReference>
<comment type="subcellular location">
    <subcellularLocation>
        <location evidence="1">Membrane</location>
        <topology evidence="1">Multi-pass membrane protein</topology>
    </subcellularLocation>
</comment>
<dbReference type="PANTHER" id="PTHR10165:SF35">
    <property type="entry name" value="RE23632P"/>
    <property type="match status" value="1"/>
</dbReference>
<dbReference type="OrthoDB" id="10030083at2759"/>
<evidence type="ECO:0000256" key="3">
    <source>
        <dbReference type="ARBA" id="ARBA00022692"/>
    </source>
</evidence>
<name>A0A507BXX3_9FUNG</name>
<dbReference type="SMART" id="SM00014">
    <property type="entry name" value="acidPPc"/>
    <property type="match status" value="1"/>
</dbReference>
<feature type="region of interest" description="Disordered" evidence="6">
    <location>
        <begin position="1"/>
        <end position="61"/>
    </location>
</feature>
<dbReference type="Proteomes" id="UP000319731">
    <property type="component" value="Unassembled WGS sequence"/>
</dbReference>
<organism evidence="9 10">
    <name type="scientific">Synchytrium microbalum</name>
    <dbReference type="NCBI Taxonomy" id="1806994"/>
    <lineage>
        <taxon>Eukaryota</taxon>
        <taxon>Fungi</taxon>
        <taxon>Fungi incertae sedis</taxon>
        <taxon>Chytridiomycota</taxon>
        <taxon>Chytridiomycota incertae sedis</taxon>
        <taxon>Chytridiomycetes</taxon>
        <taxon>Synchytriales</taxon>
        <taxon>Synchytriaceae</taxon>
        <taxon>Synchytrium</taxon>
    </lineage>
</organism>
<evidence type="ECO:0000256" key="1">
    <source>
        <dbReference type="ARBA" id="ARBA00004141"/>
    </source>
</evidence>
<gene>
    <name evidence="9" type="ORF">SmJEL517_g04571</name>
</gene>
<dbReference type="AlphaFoldDB" id="A0A507BXX3"/>
<keyword evidence="4 7" id="KW-1133">Transmembrane helix</keyword>
<keyword evidence="5 7" id="KW-0472">Membrane</keyword>
<dbReference type="STRING" id="1806994.A0A507BXX3"/>
<evidence type="ECO:0000313" key="9">
    <source>
        <dbReference type="EMBL" id="TPX32282.1"/>
    </source>
</evidence>
<feature type="transmembrane region" description="Helical" evidence="7">
    <location>
        <begin position="73"/>
        <end position="93"/>
    </location>
</feature>
<dbReference type="InterPro" id="IPR036938">
    <property type="entry name" value="PAP2/HPO_sf"/>
</dbReference>
<dbReference type="Gene3D" id="1.20.144.10">
    <property type="entry name" value="Phosphatidic acid phosphatase type 2/haloperoxidase"/>
    <property type="match status" value="1"/>
</dbReference>
<dbReference type="GO" id="GO:0046839">
    <property type="term" value="P:phospholipid dephosphorylation"/>
    <property type="evidence" value="ECO:0007669"/>
    <property type="project" value="TreeGrafter"/>
</dbReference>
<sequence>MASNSTTNPKQPLLGRTPPEIGRHTPSSIIDAISPRLLPQRPSSRTDTYRQTTYFPPPTEAAEQPRSLLTDLFPWWSFFYIVDFLVAAALWGLTTWTSSFQPYLREINLLDPDITRPFHAGDIVPMKLVAFLTVFVPMTCCIAYHALLLVSRWGHDYYRSDSRVIRKYLARESLAYLLHDFHHAALSLLLATGATKVVTDTLKAWMGRFRPDFLDRCDMDLIAMVCTGDPKIVRDGRESFPSGHSSSSFVGMGWVSLYLAGKLSAWCLDEKPNDGRVLSMILCVCPLMWAAYVAISRTEENKHHPTDVLAGSLLGLTIAYISYRMFYPNVFSGDRRAMKRPKGFTDEGEYDGLGGEYMYSTV</sequence>
<dbReference type="GO" id="GO:0016020">
    <property type="term" value="C:membrane"/>
    <property type="evidence" value="ECO:0007669"/>
    <property type="project" value="UniProtKB-SubCell"/>
</dbReference>
<evidence type="ECO:0000256" key="4">
    <source>
        <dbReference type="ARBA" id="ARBA00022989"/>
    </source>
</evidence>
<evidence type="ECO:0000256" key="2">
    <source>
        <dbReference type="ARBA" id="ARBA00008816"/>
    </source>
</evidence>
<dbReference type="SUPFAM" id="SSF48317">
    <property type="entry name" value="Acid phosphatase/Vanadium-dependent haloperoxidase"/>
    <property type="match status" value="1"/>
</dbReference>
<feature type="transmembrane region" description="Helical" evidence="7">
    <location>
        <begin position="308"/>
        <end position="326"/>
    </location>
</feature>